<keyword evidence="2" id="KW-1185">Reference proteome</keyword>
<accession>A0ACB8WNA8</accession>
<proteinExistence type="predicted"/>
<organism evidence="1 2">
    <name type="scientific">Scortum barcoo</name>
    <name type="common">barcoo grunter</name>
    <dbReference type="NCBI Taxonomy" id="214431"/>
    <lineage>
        <taxon>Eukaryota</taxon>
        <taxon>Metazoa</taxon>
        <taxon>Chordata</taxon>
        <taxon>Craniata</taxon>
        <taxon>Vertebrata</taxon>
        <taxon>Euteleostomi</taxon>
        <taxon>Actinopterygii</taxon>
        <taxon>Neopterygii</taxon>
        <taxon>Teleostei</taxon>
        <taxon>Neoteleostei</taxon>
        <taxon>Acanthomorphata</taxon>
        <taxon>Eupercaria</taxon>
        <taxon>Centrarchiformes</taxon>
        <taxon>Terapontoidei</taxon>
        <taxon>Terapontidae</taxon>
        <taxon>Scortum</taxon>
    </lineage>
</organism>
<evidence type="ECO:0000313" key="1">
    <source>
        <dbReference type="EMBL" id="KAI3369201.1"/>
    </source>
</evidence>
<sequence>MSPNKLNSGPQTKEIIVDRRKERRPHQLLFIRELEEERRVKKAQQRLYFLGRLRKFAMSPKILSNFYSCTIESILTSCITVCYEDLPPQSPQESCLPSSRTQPTPKHRLFTLLPSGQRLLVCRFCLPGNLVFSWPHLHLCSPACSTLTQLGLLYLLCAGLTPHSASLPALSLLRQPHTKPGTIESVLTSSITVWYGACSASCRKTLQFIVRAAEKMVGASLPSLQDTYISRLTRKGLCITRDPTHPSHSFFSLLPSGRRLQPNQVDQLRAEIKLANDNANAKSEALDKRVVALESAADSHSDLIASLERDMEKERREDGKRPTGFISQCLKETLGLDKPPLLDRAHRTLRVRPGDNDPPRAFIIRCHYYQEKEEVLRKAGQMKHLTTGDGR</sequence>
<comment type="caution">
    <text evidence="1">The sequence shown here is derived from an EMBL/GenBank/DDBJ whole genome shotgun (WGS) entry which is preliminary data.</text>
</comment>
<protein>
    <submittedName>
        <fullName evidence="1">Uncharacterized protein</fullName>
    </submittedName>
</protein>
<evidence type="ECO:0000313" key="2">
    <source>
        <dbReference type="Proteomes" id="UP000831701"/>
    </source>
</evidence>
<dbReference type="EMBL" id="CM041537">
    <property type="protein sequence ID" value="KAI3369201.1"/>
    <property type="molecule type" value="Genomic_DNA"/>
</dbReference>
<name>A0ACB8WNA8_9TELE</name>
<gene>
    <name evidence="1" type="ORF">L3Q82_007437</name>
</gene>
<reference evidence="1" key="1">
    <citation type="submission" date="2022-04" db="EMBL/GenBank/DDBJ databases">
        <title>Jade perch genome.</title>
        <authorList>
            <person name="Chao B."/>
        </authorList>
    </citation>
    <scope>NUCLEOTIDE SEQUENCE</scope>
    <source>
        <strain evidence="1">CB-2022</strain>
    </source>
</reference>
<dbReference type="Proteomes" id="UP000831701">
    <property type="component" value="Chromosome 7"/>
</dbReference>